<gene>
    <name evidence="1" type="ORF">TRV642_4055</name>
</gene>
<evidence type="ECO:0000313" key="1">
    <source>
        <dbReference type="EMBL" id="CAI2768764.1"/>
    </source>
</evidence>
<dbReference type="AlphaFoldDB" id="A0A9W4X4R1"/>
<protein>
    <submittedName>
        <fullName evidence="1">Uncharacterized protein</fullName>
    </submittedName>
</protein>
<dbReference type="EMBL" id="OX336425">
    <property type="protein sequence ID" value="CAI2768764.1"/>
    <property type="molecule type" value="Genomic_DNA"/>
</dbReference>
<organism evidence="1 2">
    <name type="scientific">Flavobacterium collinsii</name>
    <dbReference type="NCBI Taxonomy" id="1114861"/>
    <lineage>
        <taxon>Bacteria</taxon>
        <taxon>Pseudomonadati</taxon>
        <taxon>Bacteroidota</taxon>
        <taxon>Flavobacteriia</taxon>
        <taxon>Flavobacteriales</taxon>
        <taxon>Flavobacteriaceae</taxon>
        <taxon>Flavobacterium</taxon>
    </lineage>
</organism>
<accession>A0A9W4X4R1</accession>
<reference evidence="1" key="1">
    <citation type="submission" date="2022-09" db="EMBL/GenBank/DDBJ databases">
        <authorList>
            <person name="Duchaud E."/>
        </authorList>
    </citation>
    <scope>NUCLEOTIDE SEQUENCE</scope>
    <source>
        <strain evidence="1">TRV642</strain>
    </source>
</reference>
<dbReference type="RefSeq" id="WP_263361328.1">
    <property type="nucleotide sequence ID" value="NZ_OX336425.1"/>
</dbReference>
<proteinExistence type="predicted"/>
<name>A0A9W4X4R1_9FLAO</name>
<sequence>MLYSKYKLISFLTSIFICCIIFNGKAQVKPFYTVMPFEEEIYFTKTVFPFNSSFMKNHKVKSIVLKNNDENGINYIYNFNPDGQVVSITNIRHNKEKRDTTFYIRNYYNPKGLIDKKASIDYNNGIVKISSYQYDEKNRIDKIRFFSLNSEMPNRLQNSGWLGESYPGVDKIVTLGTLPNENILNKMIEENSFSSWHYRYYNENKFEVEECTEYFDFLKKNDNQETCNEKKTYYYLNGAPVALFLHNGCADKTTPAKLYQFKEGFLSTLADAPNSIEPKSEKYTYNKNKNLVLMEDIWSEQKVSELVMTYDKKGFLTTIQRKSDTAKMSHYFEDRILNITYRFY</sequence>
<dbReference type="Proteomes" id="UP001152749">
    <property type="component" value="Chromosome"/>
</dbReference>
<dbReference type="KEGG" id="fcs:TRV642_4055"/>
<evidence type="ECO:0000313" key="2">
    <source>
        <dbReference type="Proteomes" id="UP001152749"/>
    </source>
</evidence>